<comment type="subcellular location">
    <subcellularLocation>
        <location evidence="1">Membrane</location>
        <topology evidence="1">Multi-pass membrane protein</topology>
    </subcellularLocation>
</comment>
<evidence type="ECO:0000256" key="1">
    <source>
        <dbReference type="ARBA" id="ARBA00004141"/>
    </source>
</evidence>
<feature type="compositionally biased region" description="Low complexity" evidence="5">
    <location>
        <begin position="155"/>
        <end position="164"/>
    </location>
</feature>
<evidence type="ECO:0000313" key="7">
    <source>
        <dbReference type="Proteomes" id="UP001302676"/>
    </source>
</evidence>
<feature type="region of interest" description="Disordered" evidence="5">
    <location>
        <begin position="725"/>
        <end position="752"/>
    </location>
</feature>
<dbReference type="EMBL" id="MU853614">
    <property type="protein sequence ID" value="KAK4141268.1"/>
    <property type="molecule type" value="Genomic_DNA"/>
</dbReference>
<feature type="region of interest" description="Disordered" evidence="5">
    <location>
        <begin position="1"/>
        <end position="66"/>
    </location>
</feature>
<dbReference type="PANTHER" id="PTHR17920:SF22">
    <property type="entry name" value="DUF726 DOMAIN PROTEIN (AFU_ORTHOLOGUE AFUA_2G12860)"/>
    <property type="match status" value="1"/>
</dbReference>
<keyword evidence="2" id="KW-0812">Transmembrane</keyword>
<evidence type="ECO:0000256" key="5">
    <source>
        <dbReference type="SAM" id="MobiDB-lite"/>
    </source>
</evidence>
<name>A0AAN6UY58_9PEZI</name>
<protein>
    <submittedName>
        <fullName evidence="6">Uncharacterized protein</fullName>
    </submittedName>
</protein>
<feature type="region of interest" description="Disordered" evidence="5">
    <location>
        <begin position="82"/>
        <end position="101"/>
    </location>
</feature>
<dbReference type="GeneID" id="87814627"/>
<reference evidence="6" key="2">
    <citation type="submission" date="2023-05" db="EMBL/GenBank/DDBJ databases">
        <authorList>
            <consortium name="Lawrence Berkeley National Laboratory"/>
            <person name="Steindorff A."/>
            <person name="Hensen N."/>
            <person name="Bonometti L."/>
            <person name="Westerberg I."/>
            <person name="Brannstrom I.O."/>
            <person name="Guillou S."/>
            <person name="Cros-Aarteil S."/>
            <person name="Calhoun S."/>
            <person name="Haridas S."/>
            <person name="Kuo A."/>
            <person name="Mondo S."/>
            <person name="Pangilinan J."/>
            <person name="Riley R."/>
            <person name="Labutti K."/>
            <person name="Andreopoulos B."/>
            <person name="Lipzen A."/>
            <person name="Chen C."/>
            <person name="Yanf M."/>
            <person name="Daum C."/>
            <person name="Ng V."/>
            <person name="Clum A."/>
            <person name="Ohm R."/>
            <person name="Martin F."/>
            <person name="Silar P."/>
            <person name="Natvig D."/>
            <person name="Lalanne C."/>
            <person name="Gautier V."/>
            <person name="Ament-Velasquez S.L."/>
            <person name="Kruys A."/>
            <person name="Hutchinson M.I."/>
            <person name="Powell A.J."/>
            <person name="Barry K."/>
            <person name="Miller A.N."/>
            <person name="Grigoriev I.V."/>
            <person name="Debuchy R."/>
            <person name="Gladieux P."/>
            <person name="Thoren M.H."/>
            <person name="Johannesson H."/>
        </authorList>
    </citation>
    <scope>NUCLEOTIDE SEQUENCE</scope>
    <source>
        <strain evidence="6">CBS 141.50</strain>
    </source>
</reference>
<sequence>MAGLKGASQALGGEDFQPSTDHQASEVPEQRQDPDNPLADMPPGTRLRSNAQRREADLSSVLNPTEKVELTALVTRVTDTMQHQLTRPFDPAPTGDKNETLSTASWGRLPYHLKDLSLDDPFSPLNTIKTQPSQPENLAPPRPKKVGRARDKRNAAAAPAAPAASEGPKQDEEEVIPLVPELRKETLAHFKKWQGSVHRRIGEITVKKAQHNGSASAGQRGRMPPNRKGKSNGPKTTNGPGINLQDDPVLMQLFPPVSTTLTSLSAEKRCLILHAMLLLLLSMENYGAYARVFLQYMASALQVPLHVVIDDETRVCEALAQMATDIPPELLVRPKNEDGKPVRRWRTGLIAAPAGVSPRGGGIATALEVARIGSVFGVNGIPVATAASLLGIMGENSLSAGSLFGIYTSRHTGKTMEHYLKDVGDFAFLPLRGSTGEGPELGKVKPDSRRLRVVLGISGWLPSKDKATSPWECLGDQSEVYAVQWEIDALCKLGGSFDILVRSVAWSMTKKEIISRPNGPRFSLSNPQWPASLLRISKIIDNNWCNAMVRADKLGSALADVLISKAQGERGVSLIGFSLGARAIYSCLMCLAEKRAFGLVENAIMMGTPAPSDAFVWCTMKSVVSGRLVNVYSEGDYILGFLYRTCSLEFGLAGVQRIPEIEGIENVDVTAEVSIHPRYQYLVGSILRHIGWDDTDGNQISRDEADMSSYEDLIRQHEERRDAVEAAKVEVKKEDENDPSIIRTRMRKKNRK</sequence>
<dbReference type="InterPro" id="IPR007941">
    <property type="entry name" value="DUF726"/>
</dbReference>
<dbReference type="Proteomes" id="UP001302676">
    <property type="component" value="Unassembled WGS sequence"/>
</dbReference>
<gene>
    <name evidence="6" type="ORF">C8A04DRAFT_14225</name>
</gene>
<comment type="caution">
    <text evidence="6">The sequence shown here is derived from an EMBL/GenBank/DDBJ whole genome shotgun (WGS) entry which is preliminary data.</text>
</comment>
<organism evidence="6 7">
    <name type="scientific">Dichotomopilus funicola</name>
    <dbReference type="NCBI Taxonomy" id="1934379"/>
    <lineage>
        <taxon>Eukaryota</taxon>
        <taxon>Fungi</taxon>
        <taxon>Dikarya</taxon>
        <taxon>Ascomycota</taxon>
        <taxon>Pezizomycotina</taxon>
        <taxon>Sordariomycetes</taxon>
        <taxon>Sordariomycetidae</taxon>
        <taxon>Sordariales</taxon>
        <taxon>Chaetomiaceae</taxon>
        <taxon>Dichotomopilus</taxon>
    </lineage>
</organism>
<evidence type="ECO:0000256" key="3">
    <source>
        <dbReference type="ARBA" id="ARBA00022989"/>
    </source>
</evidence>
<dbReference type="Pfam" id="PF05277">
    <property type="entry name" value="DUF726"/>
    <property type="match status" value="1"/>
</dbReference>
<dbReference type="AlphaFoldDB" id="A0AAN6UY58"/>
<feature type="compositionally biased region" description="Polar residues" evidence="5">
    <location>
        <begin position="124"/>
        <end position="136"/>
    </location>
</feature>
<dbReference type="RefSeq" id="XP_062634639.1">
    <property type="nucleotide sequence ID" value="XM_062778014.1"/>
</dbReference>
<evidence type="ECO:0000256" key="4">
    <source>
        <dbReference type="ARBA" id="ARBA00023136"/>
    </source>
</evidence>
<feature type="compositionally biased region" description="Basic and acidic residues" evidence="5">
    <location>
        <begin position="725"/>
        <end position="735"/>
    </location>
</feature>
<evidence type="ECO:0000256" key="2">
    <source>
        <dbReference type="ARBA" id="ARBA00022692"/>
    </source>
</evidence>
<keyword evidence="4" id="KW-0472">Membrane</keyword>
<keyword evidence="7" id="KW-1185">Reference proteome</keyword>
<reference evidence="6" key="1">
    <citation type="journal article" date="2023" name="Mol. Phylogenet. Evol.">
        <title>Genome-scale phylogeny and comparative genomics of the fungal order Sordariales.</title>
        <authorList>
            <person name="Hensen N."/>
            <person name="Bonometti L."/>
            <person name="Westerberg I."/>
            <person name="Brannstrom I.O."/>
            <person name="Guillou S."/>
            <person name="Cros-Aarteil S."/>
            <person name="Calhoun S."/>
            <person name="Haridas S."/>
            <person name="Kuo A."/>
            <person name="Mondo S."/>
            <person name="Pangilinan J."/>
            <person name="Riley R."/>
            <person name="LaButti K."/>
            <person name="Andreopoulos B."/>
            <person name="Lipzen A."/>
            <person name="Chen C."/>
            <person name="Yan M."/>
            <person name="Daum C."/>
            <person name="Ng V."/>
            <person name="Clum A."/>
            <person name="Steindorff A."/>
            <person name="Ohm R.A."/>
            <person name="Martin F."/>
            <person name="Silar P."/>
            <person name="Natvig D.O."/>
            <person name="Lalanne C."/>
            <person name="Gautier V."/>
            <person name="Ament-Velasquez S.L."/>
            <person name="Kruys A."/>
            <person name="Hutchinson M.I."/>
            <person name="Powell A.J."/>
            <person name="Barry K."/>
            <person name="Miller A.N."/>
            <person name="Grigoriev I.V."/>
            <person name="Debuchy R."/>
            <person name="Gladieux P."/>
            <person name="Hiltunen Thoren M."/>
            <person name="Johannesson H."/>
        </authorList>
    </citation>
    <scope>NUCLEOTIDE SEQUENCE</scope>
    <source>
        <strain evidence="6">CBS 141.50</strain>
    </source>
</reference>
<evidence type="ECO:0000313" key="6">
    <source>
        <dbReference type="EMBL" id="KAK4141268.1"/>
    </source>
</evidence>
<dbReference type="GO" id="GO:0016020">
    <property type="term" value="C:membrane"/>
    <property type="evidence" value="ECO:0007669"/>
    <property type="project" value="UniProtKB-SubCell"/>
</dbReference>
<keyword evidence="3" id="KW-1133">Transmembrane helix</keyword>
<accession>A0AAN6UY58</accession>
<feature type="region of interest" description="Disordered" evidence="5">
    <location>
        <begin position="206"/>
        <end position="244"/>
    </location>
</feature>
<feature type="region of interest" description="Disordered" evidence="5">
    <location>
        <begin position="122"/>
        <end position="173"/>
    </location>
</feature>
<dbReference type="PANTHER" id="PTHR17920">
    <property type="entry name" value="TRANSMEMBRANE AND COILED-COIL DOMAIN-CONTAINING PROTEIN 4 TMCO4"/>
    <property type="match status" value="1"/>
</dbReference>
<proteinExistence type="predicted"/>